<dbReference type="GO" id="GO:0022857">
    <property type="term" value="F:transmembrane transporter activity"/>
    <property type="evidence" value="ECO:0007669"/>
    <property type="project" value="InterPro"/>
</dbReference>
<accession>A0A6A6ZYG1</accession>
<dbReference type="OrthoDB" id="3066029at2759"/>
<feature type="transmembrane region" description="Helical" evidence="5">
    <location>
        <begin position="201"/>
        <end position="226"/>
    </location>
</feature>
<feature type="transmembrane region" description="Helical" evidence="5">
    <location>
        <begin position="76"/>
        <end position="99"/>
    </location>
</feature>
<evidence type="ECO:0000256" key="1">
    <source>
        <dbReference type="ARBA" id="ARBA00004141"/>
    </source>
</evidence>
<sequence length="510" mass="56248">MASSNAPSPAIPAATHAPNLEKQVQYASIIPGEEGRLQLQRTISTVNHHDMADVTYVATGDMDEIYNRFSDRRKNIIVAVMSFCSFLAPVSSTTVLSAVPEVAATFNTDGSIINISNALYMLFMGISPCFYGPYGNIYGRKWVSVVSATLFMAFSIGTALAPNLASFFVFRILTAFQGTAFLVIGSAVIGDMYKPTERATAYGWFMSGTLIGPALGPFIGGIIVTFRTWRDIFWLQTALAGAATFFCFFLQPETIHEKRSKELEGLPTKKKAVLMWKWLNPIRVIRLYRYPNLLLTALASSSLVWNMYSLLTPIRYVLNPRFELTSPLQSGLFYIAPGCGYLLGTFFGGRYADHIVKKYIRLRGERVAEDRLRSCLFFLGIVIPACMVIYGWSVEKKKGGIALPVVMMFLQGVAQLFCFPSLNTYCLDVMQSRSAEVVAGNYFMRYMFAAAGSAAVLPAVRAVGVGWFSTISALFLVAGAAATYVTAIYGKGWRESIDEKKASRKEEGQV</sequence>
<dbReference type="FunFam" id="1.20.1250.20:FF:000354">
    <property type="entry name" value="MFS general substrate transporter"/>
    <property type="match status" value="1"/>
</dbReference>
<keyword evidence="8" id="KW-1185">Reference proteome</keyword>
<dbReference type="GO" id="GO:0005886">
    <property type="term" value="C:plasma membrane"/>
    <property type="evidence" value="ECO:0007669"/>
    <property type="project" value="TreeGrafter"/>
</dbReference>
<dbReference type="InterPro" id="IPR011701">
    <property type="entry name" value="MFS"/>
</dbReference>
<evidence type="ECO:0000313" key="8">
    <source>
        <dbReference type="Proteomes" id="UP000799424"/>
    </source>
</evidence>
<feature type="transmembrane region" description="Helical" evidence="5">
    <location>
        <begin position="443"/>
        <end position="460"/>
    </location>
</feature>
<name>A0A6A6ZYG1_9PLEO</name>
<feature type="transmembrane region" description="Helical" evidence="5">
    <location>
        <begin position="142"/>
        <end position="161"/>
    </location>
</feature>
<comment type="subcellular location">
    <subcellularLocation>
        <location evidence="1">Membrane</location>
        <topology evidence="1">Multi-pass membrane protein</topology>
    </subcellularLocation>
</comment>
<dbReference type="InterPro" id="IPR020846">
    <property type="entry name" value="MFS_dom"/>
</dbReference>
<feature type="transmembrane region" description="Helical" evidence="5">
    <location>
        <begin position="293"/>
        <end position="311"/>
    </location>
</feature>
<evidence type="ECO:0000256" key="3">
    <source>
        <dbReference type="ARBA" id="ARBA00022989"/>
    </source>
</evidence>
<dbReference type="PROSITE" id="PS50850">
    <property type="entry name" value="MFS"/>
    <property type="match status" value="1"/>
</dbReference>
<dbReference type="Pfam" id="PF07690">
    <property type="entry name" value="MFS_1"/>
    <property type="match status" value="1"/>
</dbReference>
<feature type="transmembrane region" description="Helical" evidence="5">
    <location>
        <begin position="167"/>
        <end position="189"/>
    </location>
</feature>
<dbReference type="InterPro" id="IPR036259">
    <property type="entry name" value="MFS_trans_sf"/>
</dbReference>
<protein>
    <submittedName>
        <fullName evidence="7">MFS general substrate transporter</fullName>
    </submittedName>
</protein>
<evidence type="ECO:0000256" key="4">
    <source>
        <dbReference type="ARBA" id="ARBA00023136"/>
    </source>
</evidence>
<dbReference type="AlphaFoldDB" id="A0A6A6ZYG1"/>
<evidence type="ECO:0000259" key="6">
    <source>
        <dbReference type="PROSITE" id="PS50850"/>
    </source>
</evidence>
<dbReference type="EMBL" id="MU006226">
    <property type="protein sequence ID" value="KAF2826102.1"/>
    <property type="molecule type" value="Genomic_DNA"/>
</dbReference>
<organism evidence="7 8">
    <name type="scientific">Ophiobolus disseminans</name>
    <dbReference type="NCBI Taxonomy" id="1469910"/>
    <lineage>
        <taxon>Eukaryota</taxon>
        <taxon>Fungi</taxon>
        <taxon>Dikarya</taxon>
        <taxon>Ascomycota</taxon>
        <taxon>Pezizomycotina</taxon>
        <taxon>Dothideomycetes</taxon>
        <taxon>Pleosporomycetidae</taxon>
        <taxon>Pleosporales</taxon>
        <taxon>Pleosporineae</taxon>
        <taxon>Phaeosphaeriaceae</taxon>
        <taxon>Ophiobolus</taxon>
    </lineage>
</organism>
<dbReference type="Gene3D" id="1.20.1250.20">
    <property type="entry name" value="MFS general substrate transporter like domains"/>
    <property type="match status" value="1"/>
</dbReference>
<dbReference type="SUPFAM" id="SSF103473">
    <property type="entry name" value="MFS general substrate transporter"/>
    <property type="match status" value="1"/>
</dbReference>
<keyword evidence="3 5" id="KW-1133">Transmembrane helix</keyword>
<dbReference type="PANTHER" id="PTHR23502">
    <property type="entry name" value="MAJOR FACILITATOR SUPERFAMILY"/>
    <property type="match status" value="1"/>
</dbReference>
<dbReference type="PANTHER" id="PTHR23502:SF64">
    <property type="entry name" value="TRANSPORTER, PUTATIVE (AFU_ORTHOLOGUE AFUA_3G11760)-RELATED"/>
    <property type="match status" value="1"/>
</dbReference>
<reference evidence="7" key="1">
    <citation type="journal article" date="2020" name="Stud. Mycol.">
        <title>101 Dothideomycetes genomes: a test case for predicting lifestyles and emergence of pathogens.</title>
        <authorList>
            <person name="Haridas S."/>
            <person name="Albert R."/>
            <person name="Binder M."/>
            <person name="Bloem J."/>
            <person name="Labutti K."/>
            <person name="Salamov A."/>
            <person name="Andreopoulos B."/>
            <person name="Baker S."/>
            <person name="Barry K."/>
            <person name="Bills G."/>
            <person name="Bluhm B."/>
            <person name="Cannon C."/>
            <person name="Castanera R."/>
            <person name="Culley D."/>
            <person name="Daum C."/>
            <person name="Ezra D."/>
            <person name="Gonzalez J."/>
            <person name="Henrissat B."/>
            <person name="Kuo A."/>
            <person name="Liang C."/>
            <person name="Lipzen A."/>
            <person name="Lutzoni F."/>
            <person name="Magnuson J."/>
            <person name="Mondo S."/>
            <person name="Nolan M."/>
            <person name="Ohm R."/>
            <person name="Pangilinan J."/>
            <person name="Park H.-J."/>
            <person name="Ramirez L."/>
            <person name="Alfaro M."/>
            <person name="Sun H."/>
            <person name="Tritt A."/>
            <person name="Yoshinaga Y."/>
            <person name="Zwiers L.-H."/>
            <person name="Turgeon B."/>
            <person name="Goodwin S."/>
            <person name="Spatafora J."/>
            <person name="Crous P."/>
            <person name="Grigoriev I."/>
        </authorList>
    </citation>
    <scope>NUCLEOTIDE SEQUENCE</scope>
    <source>
        <strain evidence="7">CBS 113818</strain>
    </source>
</reference>
<feature type="transmembrane region" description="Helical" evidence="5">
    <location>
        <begin position="232"/>
        <end position="250"/>
    </location>
</feature>
<feature type="transmembrane region" description="Helical" evidence="5">
    <location>
        <begin position="466"/>
        <end position="490"/>
    </location>
</feature>
<feature type="transmembrane region" description="Helical" evidence="5">
    <location>
        <begin position="372"/>
        <end position="393"/>
    </location>
</feature>
<evidence type="ECO:0000256" key="2">
    <source>
        <dbReference type="ARBA" id="ARBA00022692"/>
    </source>
</evidence>
<keyword evidence="4 5" id="KW-0472">Membrane</keyword>
<feature type="transmembrane region" description="Helical" evidence="5">
    <location>
        <begin position="111"/>
        <end position="130"/>
    </location>
</feature>
<evidence type="ECO:0000313" key="7">
    <source>
        <dbReference type="EMBL" id="KAF2826102.1"/>
    </source>
</evidence>
<feature type="domain" description="Major facilitator superfamily (MFS) profile" evidence="6">
    <location>
        <begin position="77"/>
        <end position="490"/>
    </location>
</feature>
<feature type="transmembrane region" description="Helical" evidence="5">
    <location>
        <begin position="331"/>
        <end position="352"/>
    </location>
</feature>
<keyword evidence="2 5" id="KW-0812">Transmembrane</keyword>
<proteinExistence type="predicted"/>
<dbReference type="Proteomes" id="UP000799424">
    <property type="component" value="Unassembled WGS sequence"/>
</dbReference>
<evidence type="ECO:0000256" key="5">
    <source>
        <dbReference type="SAM" id="Phobius"/>
    </source>
</evidence>
<feature type="transmembrane region" description="Helical" evidence="5">
    <location>
        <begin position="399"/>
        <end position="422"/>
    </location>
</feature>
<gene>
    <name evidence="7" type="ORF">CC86DRAFT_293378</name>
</gene>